<dbReference type="Proteomes" id="UP000053411">
    <property type="component" value="Unassembled WGS sequence"/>
</dbReference>
<dbReference type="OrthoDB" id="10675093at2759"/>
<dbReference type="Gene3D" id="1.20.5.340">
    <property type="match status" value="1"/>
</dbReference>
<dbReference type="GeneID" id="27716543"/>
<protein>
    <submittedName>
        <fullName evidence="3">Uncharacterized protein</fullName>
    </submittedName>
</protein>
<accession>A0A0D2JSZ4</accession>
<feature type="coiled-coil region" evidence="1">
    <location>
        <begin position="172"/>
        <end position="276"/>
    </location>
</feature>
<sequence length="280" mass="32084">MQTLGSTEELPGLVEEDDVRPSIENVESSGETTAEPGGGNAKSPPTKDFWLAHLEAAIAAVHQVHFAVRDGLLRREKIETHLNPLISHLLSLRKFYRQVRHDLNEYHAFLTFTREMFNTEWDYYNGLRMEAIKHLRWLEDISDPSSMLENIGRAECFGRLLEKRFLNIIAVRDNLFQANHELQVNVETLQKENLDKCEVITQLTAEHSDLKVDVEALHKKILDNREVITQLTAERSDLKVDVEALQKEILDNGEVITQLTAERGDLKVDVEALQKKILDN</sequence>
<feature type="region of interest" description="Disordered" evidence="2">
    <location>
        <begin position="1"/>
        <end position="45"/>
    </location>
</feature>
<dbReference type="STRING" id="1442371.A0A0D2JSZ4"/>
<name>A0A0D2JSZ4_9EURO</name>
<organism evidence="3 4">
    <name type="scientific">Fonsecaea multimorphosa CBS 102226</name>
    <dbReference type="NCBI Taxonomy" id="1442371"/>
    <lineage>
        <taxon>Eukaryota</taxon>
        <taxon>Fungi</taxon>
        <taxon>Dikarya</taxon>
        <taxon>Ascomycota</taxon>
        <taxon>Pezizomycotina</taxon>
        <taxon>Eurotiomycetes</taxon>
        <taxon>Chaetothyriomycetidae</taxon>
        <taxon>Chaetothyriales</taxon>
        <taxon>Herpotrichiellaceae</taxon>
        <taxon>Fonsecaea</taxon>
    </lineage>
</organism>
<keyword evidence="1" id="KW-0175">Coiled coil</keyword>
<dbReference type="AlphaFoldDB" id="A0A0D2JSZ4"/>
<reference evidence="3 4" key="1">
    <citation type="submission" date="2015-01" db="EMBL/GenBank/DDBJ databases">
        <title>The Genome Sequence of Fonsecaea multimorphosa CBS 102226.</title>
        <authorList>
            <consortium name="The Broad Institute Genomics Platform"/>
            <person name="Cuomo C."/>
            <person name="de Hoog S."/>
            <person name="Gorbushina A."/>
            <person name="Stielow B."/>
            <person name="Teixiera M."/>
            <person name="Abouelleil A."/>
            <person name="Chapman S.B."/>
            <person name="Priest M."/>
            <person name="Young S.K."/>
            <person name="Wortman J."/>
            <person name="Nusbaum C."/>
            <person name="Birren B."/>
        </authorList>
    </citation>
    <scope>NUCLEOTIDE SEQUENCE [LARGE SCALE GENOMIC DNA]</scope>
    <source>
        <strain evidence="3 4">CBS 102226</strain>
    </source>
</reference>
<evidence type="ECO:0000313" key="4">
    <source>
        <dbReference type="Proteomes" id="UP000053411"/>
    </source>
</evidence>
<dbReference type="RefSeq" id="XP_016627742.1">
    <property type="nucleotide sequence ID" value="XM_016781289.1"/>
</dbReference>
<dbReference type="EMBL" id="KN848093">
    <property type="protein sequence ID" value="KIX93619.1"/>
    <property type="molecule type" value="Genomic_DNA"/>
</dbReference>
<gene>
    <name evidence="3" type="ORF">Z520_10797</name>
</gene>
<evidence type="ECO:0000313" key="3">
    <source>
        <dbReference type="EMBL" id="KIX93619.1"/>
    </source>
</evidence>
<evidence type="ECO:0000256" key="1">
    <source>
        <dbReference type="SAM" id="Coils"/>
    </source>
</evidence>
<proteinExistence type="predicted"/>
<evidence type="ECO:0000256" key="2">
    <source>
        <dbReference type="SAM" id="MobiDB-lite"/>
    </source>
</evidence>
<keyword evidence="4" id="KW-1185">Reference proteome</keyword>
<feature type="non-terminal residue" evidence="3">
    <location>
        <position position="280"/>
    </location>
</feature>
<dbReference type="VEuPathDB" id="FungiDB:Z520_10797"/>